<dbReference type="HOGENOM" id="CLU_170329_2_0_2"/>
<reference evidence="2 4" key="1">
    <citation type="journal article" date="2015" name="Proc. Natl. Acad. Sci. U.S.A.">
        <title>Genomic and proteomic characterization of "Candidatus Nitrosopelagicus brevis": An ammonia-oxidizing archaeon from the open ocean.</title>
        <authorList>
            <person name="Santoro A.E."/>
            <person name="Dupont C.L."/>
            <person name="Richter R.A."/>
            <person name="Craig M.T."/>
            <person name="Carini P."/>
            <person name="McIlvin M.R."/>
            <person name="Yang Y."/>
            <person name="Orsi W.D."/>
            <person name="Moran D.M."/>
            <person name="Saito M.A."/>
        </authorList>
    </citation>
    <scope>NUCLEOTIDE SEQUENCE [LARGE SCALE GENOMIC DNA]</scope>
    <source>
        <strain evidence="2">CN25</strain>
        <strain evidence="4">V2</strain>
    </source>
</reference>
<evidence type="ECO:0000313" key="2">
    <source>
        <dbReference type="EMBL" id="AJA92383.1"/>
    </source>
</evidence>
<dbReference type="EMBL" id="CP007026">
    <property type="protein sequence ID" value="AJA92383.1"/>
    <property type="molecule type" value="Genomic_DNA"/>
</dbReference>
<dbReference type="SUPFAM" id="SSF54909">
    <property type="entry name" value="Dimeric alpha+beta barrel"/>
    <property type="match status" value="1"/>
</dbReference>
<proteinExistence type="predicted"/>
<dbReference type="InterPro" id="IPR011008">
    <property type="entry name" value="Dimeric_a/b-barrel"/>
</dbReference>
<dbReference type="OrthoDB" id="8136at2157"/>
<organism evidence="2 4">
    <name type="scientific">Candidatus Nitrosopelagicus brevis</name>
    <dbReference type="NCBI Taxonomy" id="1410606"/>
    <lineage>
        <taxon>Archaea</taxon>
        <taxon>Nitrososphaerota</taxon>
    </lineage>
</organism>
<evidence type="ECO:0000313" key="5">
    <source>
        <dbReference type="Proteomes" id="UP000241022"/>
    </source>
</evidence>
<gene>
    <name evidence="3" type="ORF">A7X95_01320</name>
    <name evidence="2" type="ORF">T478_0689</name>
</gene>
<feature type="domain" description="Transcription regulator AsnC/Lrp ligand binding" evidence="1">
    <location>
        <begin position="6"/>
        <end position="72"/>
    </location>
</feature>
<keyword evidence="5" id="KW-1185">Reference proteome</keyword>
<dbReference type="InterPro" id="IPR019887">
    <property type="entry name" value="Tscrpt_reg_AsnC/Lrp_C"/>
</dbReference>
<dbReference type="Pfam" id="PF01037">
    <property type="entry name" value="AsnC_trans_reg"/>
    <property type="match status" value="1"/>
</dbReference>
<dbReference type="Proteomes" id="UP000241022">
    <property type="component" value="Unassembled WGS sequence"/>
</dbReference>
<evidence type="ECO:0000259" key="1">
    <source>
        <dbReference type="Pfam" id="PF01037"/>
    </source>
</evidence>
<protein>
    <submittedName>
        <fullName evidence="2 3">Transcriptional regulator</fullName>
    </submittedName>
</protein>
<dbReference type="RefSeq" id="WP_048105248.1">
    <property type="nucleotide sequence ID" value="NZ_CP007026.1"/>
</dbReference>
<dbReference type="STRING" id="1410606.T478_0689"/>
<sequence>METAYVLVQCKIAHEMEVLKALLEIDLVKEAKGTFGYYDIFTKIQGESSSEIEDIITKKIRNIENVTATTTLSIIPEQDFEK</sequence>
<dbReference type="EMBL" id="LXWN01000001">
    <property type="protein sequence ID" value="PTL87947.1"/>
    <property type="molecule type" value="Genomic_DNA"/>
</dbReference>
<dbReference type="KEGG" id="nbv:T478_0689"/>
<reference evidence="3" key="2">
    <citation type="submission" date="2016-05" db="EMBL/GenBank/DDBJ databases">
        <authorList>
            <person name="Lavstsen T."/>
            <person name="Jespersen J.S."/>
        </authorList>
    </citation>
    <scope>NUCLEOTIDE SEQUENCE [LARGE SCALE GENOMIC DNA]</scope>
    <source>
        <strain evidence="3">U25</strain>
    </source>
</reference>
<dbReference type="Gene3D" id="3.30.70.920">
    <property type="match status" value="1"/>
</dbReference>
<dbReference type="Proteomes" id="UP000030944">
    <property type="component" value="Chromosome"/>
</dbReference>
<evidence type="ECO:0000313" key="3">
    <source>
        <dbReference type="EMBL" id="PTL87947.1"/>
    </source>
</evidence>
<dbReference type="AlphaFoldDB" id="A0A0A7V0H1"/>
<reference evidence="3 5" key="3">
    <citation type="submission" date="2018-04" db="EMBL/GenBank/DDBJ databases">
        <title>Transcriptomics of ammonia oxidizing archaea.</title>
        <authorList>
            <person name="Carini P."/>
        </authorList>
    </citation>
    <scope>NUCLEOTIDE SEQUENCE [LARGE SCALE GENOMIC DNA]</scope>
    <source>
        <strain evidence="3 5">U25</strain>
    </source>
</reference>
<name>A0A0A7V0H1_9ARCH</name>
<dbReference type="GeneID" id="24816581"/>
<accession>A0A0A7V0H1</accession>
<evidence type="ECO:0000313" key="4">
    <source>
        <dbReference type="Proteomes" id="UP000030944"/>
    </source>
</evidence>